<dbReference type="GO" id="GO:0044774">
    <property type="term" value="P:mitotic DNA integrity checkpoint signaling"/>
    <property type="evidence" value="ECO:0007669"/>
    <property type="project" value="TreeGrafter"/>
</dbReference>
<dbReference type="GO" id="GO:0003697">
    <property type="term" value="F:single-stranded DNA binding"/>
    <property type="evidence" value="ECO:0007669"/>
    <property type="project" value="TreeGrafter"/>
</dbReference>
<organism evidence="1 2">
    <name type="scientific">Muntiacus reevesi</name>
    <name type="common">Reeves' muntjac</name>
    <name type="synonym">Cervus reevesi</name>
    <dbReference type="NCBI Taxonomy" id="9886"/>
    <lineage>
        <taxon>Eukaryota</taxon>
        <taxon>Metazoa</taxon>
        <taxon>Chordata</taxon>
        <taxon>Craniata</taxon>
        <taxon>Vertebrata</taxon>
        <taxon>Euteleostomi</taxon>
        <taxon>Mammalia</taxon>
        <taxon>Eutheria</taxon>
        <taxon>Laurasiatheria</taxon>
        <taxon>Artiodactyla</taxon>
        <taxon>Ruminantia</taxon>
        <taxon>Pecora</taxon>
        <taxon>Cervidae</taxon>
        <taxon>Muntiacinae</taxon>
        <taxon>Muntiacus</taxon>
    </lineage>
</organism>
<dbReference type="GO" id="GO:0044547">
    <property type="term" value="F:DNA topoisomerase binding"/>
    <property type="evidence" value="ECO:0007669"/>
    <property type="project" value="TreeGrafter"/>
</dbReference>
<dbReference type="GO" id="GO:0046975">
    <property type="term" value="F:histone H3K36 methyltransferase activity"/>
    <property type="evidence" value="ECO:0007669"/>
    <property type="project" value="TreeGrafter"/>
</dbReference>
<dbReference type="GO" id="GO:0000014">
    <property type="term" value="F:single-stranded DNA endodeoxyribonuclease activity"/>
    <property type="evidence" value="ECO:0007669"/>
    <property type="project" value="TreeGrafter"/>
</dbReference>
<dbReference type="GO" id="GO:0006303">
    <property type="term" value="P:double-strand break repair via nonhomologous end joining"/>
    <property type="evidence" value="ECO:0007669"/>
    <property type="project" value="TreeGrafter"/>
</dbReference>
<comment type="caution">
    <text evidence="1">The sequence shown here is derived from an EMBL/GenBank/DDBJ whole genome shotgun (WGS) entry which is preliminary data.</text>
</comment>
<dbReference type="GO" id="GO:0015074">
    <property type="term" value="P:DNA integration"/>
    <property type="evidence" value="ECO:0007669"/>
    <property type="project" value="TreeGrafter"/>
</dbReference>
<evidence type="ECO:0000313" key="2">
    <source>
        <dbReference type="Proteomes" id="UP000326062"/>
    </source>
</evidence>
<dbReference type="GO" id="GO:0042800">
    <property type="term" value="F:histone H3K4 methyltransferase activity"/>
    <property type="evidence" value="ECO:0007669"/>
    <property type="project" value="TreeGrafter"/>
</dbReference>
<dbReference type="GO" id="GO:0003690">
    <property type="term" value="F:double-stranded DNA binding"/>
    <property type="evidence" value="ECO:0007669"/>
    <property type="project" value="TreeGrafter"/>
</dbReference>
<protein>
    <recommendedName>
        <fullName evidence="3">Mos1 transposase HTH domain-containing protein</fullName>
    </recommendedName>
</protein>
<keyword evidence="2" id="KW-1185">Reference proteome</keyword>
<dbReference type="GO" id="GO:0035861">
    <property type="term" value="C:site of double-strand break"/>
    <property type="evidence" value="ECO:0007669"/>
    <property type="project" value="TreeGrafter"/>
</dbReference>
<reference evidence="1 2" key="1">
    <citation type="submission" date="2019-06" db="EMBL/GenBank/DDBJ databases">
        <title>Discovery of a novel chromosome fission-fusion reversal in muntjac.</title>
        <authorList>
            <person name="Mudd A.B."/>
            <person name="Bredeson J.V."/>
            <person name="Baum R."/>
            <person name="Hockemeyer D."/>
            <person name="Rokhsar D.S."/>
        </authorList>
    </citation>
    <scope>NUCLEOTIDE SEQUENCE [LARGE SCALE GENOMIC DNA]</scope>
    <source>
        <strain evidence="1">UCam_UCB_Mr</strain>
        <tissue evidence="1">Fibroblast cell line</tissue>
    </source>
</reference>
<dbReference type="PANTHER" id="PTHR46060:SF2">
    <property type="entry name" value="HISTONE-LYSINE N-METHYLTRANSFERASE SETMAR"/>
    <property type="match status" value="1"/>
</dbReference>
<dbReference type="AlphaFoldDB" id="A0A5J5MUG2"/>
<proteinExistence type="predicted"/>
<dbReference type="GO" id="GO:0000729">
    <property type="term" value="P:DNA double-strand break processing"/>
    <property type="evidence" value="ECO:0007669"/>
    <property type="project" value="TreeGrafter"/>
</dbReference>
<evidence type="ECO:0000313" key="1">
    <source>
        <dbReference type="EMBL" id="KAB0383835.1"/>
    </source>
</evidence>
<dbReference type="GO" id="GO:0000793">
    <property type="term" value="C:condensed chromosome"/>
    <property type="evidence" value="ECO:0007669"/>
    <property type="project" value="TreeGrafter"/>
</dbReference>
<dbReference type="EMBL" id="VCEB01000002">
    <property type="protein sequence ID" value="KAB0383835.1"/>
    <property type="molecule type" value="Genomic_DNA"/>
</dbReference>
<evidence type="ECO:0008006" key="3">
    <source>
        <dbReference type="Google" id="ProtNLM"/>
    </source>
</evidence>
<gene>
    <name evidence="1" type="ORF">FD755_005752</name>
</gene>
<dbReference type="InterPro" id="IPR052709">
    <property type="entry name" value="Transposase-MT_Hybrid"/>
</dbReference>
<dbReference type="GO" id="GO:0005634">
    <property type="term" value="C:nucleus"/>
    <property type="evidence" value="ECO:0007669"/>
    <property type="project" value="TreeGrafter"/>
</dbReference>
<sequence>MMLDKKQIQAIFLFELKMGCKAVETSCNINNTFGPRTYNAVVVHEEFSDWPLEVDKQLREIIEADPLTTTQEVAKDLNINHSMAVWHLKQTGELIKNQKTHPFEVSSSFILHNNKNEPFLGQIVMCDGKWTLYDNQR</sequence>
<dbReference type="Proteomes" id="UP000326062">
    <property type="component" value="Chromosome 2"/>
</dbReference>
<name>A0A5J5MUG2_MUNRE</name>
<accession>A0A5J5MUG2</accession>
<dbReference type="GO" id="GO:0031297">
    <property type="term" value="P:replication fork processing"/>
    <property type="evidence" value="ECO:0007669"/>
    <property type="project" value="TreeGrafter"/>
</dbReference>
<dbReference type="PANTHER" id="PTHR46060">
    <property type="entry name" value="MARINER MOS1 TRANSPOSASE-LIKE PROTEIN"/>
    <property type="match status" value="1"/>
</dbReference>